<reference evidence="1" key="1">
    <citation type="submission" date="2017-03" db="EMBL/GenBank/DDBJ databases">
        <title>The mitochondrial genome of the carnivorous plant Utricularia reniformis (Lentibulariaceae): structure, comparative analysis and evolutionary landmarks.</title>
        <authorList>
            <person name="Silva S.R."/>
            <person name="Alvarenga D.O."/>
            <person name="Michael T.P."/>
            <person name="Miranda V.F.O."/>
            <person name="Varani A.M."/>
        </authorList>
    </citation>
    <scope>NUCLEOTIDE SEQUENCE</scope>
</reference>
<evidence type="ECO:0000313" key="1">
    <source>
        <dbReference type="EMBL" id="ART32278.1"/>
    </source>
</evidence>
<dbReference type="EMBL" id="KY774314">
    <property type="protein sequence ID" value="ART32278.1"/>
    <property type="molecule type" value="Genomic_DNA"/>
</dbReference>
<dbReference type="AlphaFoldDB" id="A0A1Y0B4F5"/>
<proteinExistence type="predicted"/>
<protein>
    <submittedName>
        <fullName evidence="1">Uncharacterized protein</fullName>
    </submittedName>
</protein>
<organism evidence="1">
    <name type="scientific">Utricularia reniformis</name>
    <dbReference type="NCBI Taxonomy" id="192314"/>
    <lineage>
        <taxon>Eukaryota</taxon>
        <taxon>Viridiplantae</taxon>
        <taxon>Streptophyta</taxon>
        <taxon>Embryophyta</taxon>
        <taxon>Tracheophyta</taxon>
        <taxon>Spermatophyta</taxon>
        <taxon>Magnoliopsida</taxon>
        <taxon>eudicotyledons</taxon>
        <taxon>Gunneridae</taxon>
        <taxon>Pentapetalae</taxon>
        <taxon>asterids</taxon>
        <taxon>lamiids</taxon>
        <taxon>Lamiales</taxon>
        <taxon>Lentibulariaceae</taxon>
        <taxon>Utricularia</taxon>
    </lineage>
</organism>
<gene>
    <name evidence="1" type="ORF">AEK19_MT2126</name>
</gene>
<geneLocation type="mitochondrion" evidence="1"/>
<name>A0A1Y0B4F5_9LAMI</name>
<sequence>MPFYRLFLLFPGRQLFPPCLCEQLFSSRSYLVCRFYLSADSHLTLTCAFGGKGLAPGSNAIKYLFAQYFQLVMFCA</sequence>
<keyword evidence="1" id="KW-0496">Mitochondrion</keyword>
<accession>A0A1Y0B4F5</accession>